<evidence type="ECO:0000256" key="4">
    <source>
        <dbReference type="PROSITE-ProRule" id="PRU00335"/>
    </source>
</evidence>
<dbReference type="PROSITE" id="PS50977">
    <property type="entry name" value="HTH_TETR_2"/>
    <property type="match status" value="1"/>
</dbReference>
<dbReference type="PANTHER" id="PTHR30055">
    <property type="entry name" value="HTH-TYPE TRANSCRIPTIONAL REGULATOR RUTR"/>
    <property type="match status" value="1"/>
</dbReference>
<organism evidence="6 7">
    <name type="scientific">Winogradskya consettensis</name>
    <dbReference type="NCBI Taxonomy" id="113560"/>
    <lineage>
        <taxon>Bacteria</taxon>
        <taxon>Bacillati</taxon>
        <taxon>Actinomycetota</taxon>
        <taxon>Actinomycetes</taxon>
        <taxon>Micromonosporales</taxon>
        <taxon>Micromonosporaceae</taxon>
        <taxon>Winogradskya</taxon>
    </lineage>
</organism>
<dbReference type="GO" id="GO:0000976">
    <property type="term" value="F:transcription cis-regulatory region binding"/>
    <property type="evidence" value="ECO:0007669"/>
    <property type="project" value="TreeGrafter"/>
</dbReference>
<keyword evidence="7" id="KW-1185">Reference proteome</keyword>
<dbReference type="PANTHER" id="PTHR30055:SF151">
    <property type="entry name" value="TRANSCRIPTIONAL REGULATORY PROTEIN"/>
    <property type="match status" value="1"/>
</dbReference>
<name>A0A919SXC6_9ACTN</name>
<dbReference type="SUPFAM" id="SSF48498">
    <property type="entry name" value="Tetracyclin repressor-like, C-terminal domain"/>
    <property type="match status" value="1"/>
</dbReference>
<dbReference type="GO" id="GO:0003700">
    <property type="term" value="F:DNA-binding transcription factor activity"/>
    <property type="evidence" value="ECO:0007669"/>
    <property type="project" value="TreeGrafter"/>
</dbReference>
<evidence type="ECO:0000259" key="5">
    <source>
        <dbReference type="PROSITE" id="PS50977"/>
    </source>
</evidence>
<dbReference type="InterPro" id="IPR036271">
    <property type="entry name" value="Tet_transcr_reg_TetR-rel_C_sf"/>
</dbReference>
<dbReference type="EMBL" id="BOQP01000036">
    <property type="protein sequence ID" value="GIM79097.1"/>
    <property type="molecule type" value="Genomic_DNA"/>
</dbReference>
<keyword evidence="2 4" id="KW-0238">DNA-binding</keyword>
<gene>
    <name evidence="6" type="ORF">Aco04nite_63780</name>
</gene>
<keyword evidence="3" id="KW-0804">Transcription</keyword>
<comment type="caution">
    <text evidence="6">The sequence shown here is derived from an EMBL/GenBank/DDBJ whole genome shotgun (WGS) entry which is preliminary data.</text>
</comment>
<dbReference type="InterPro" id="IPR001647">
    <property type="entry name" value="HTH_TetR"/>
</dbReference>
<protein>
    <recommendedName>
        <fullName evidence="5">HTH tetR-type domain-containing protein</fullName>
    </recommendedName>
</protein>
<keyword evidence="1" id="KW-0805">Transcription regulation</keyword>
<dbReference type="AlphaFoldDB" id="A0A919SXC6"/>
<dbReference type="Pfam" id="PF00440">
    <property type="entry name" value="TetR_N"/>
    <property type="match status" value="1"/>
</dbReference>
<dbReference type="SUPFAM" id="SSF46689">
    <property type="entry name" value="Homeodomain-like"/>
    <property type="match status" value="1"/>
</dbReference>
<accession>A0A919SXC6</accession>
<evidence type="ECO:0000313" key="7">
    <source>
        <dbReference type="Proteomes" id="UP000680865"/>
    </source>
</evidence>
<feature type="DNA-binding region" description="H-T-H motif" evidence="4">
    <location>
        <begin position="33"/>
        <end position="52"/>
    </location>
</feature>
<proteinExistence type="predicted"/>
<evidence type="ECO:0000313" key="6">
    <source>
        <dbReference type="EMBL" id="GIM79097.1"/>
    </source>
</evidence>
<dbReference type="RefSeq" id="WP_213000901.1">
    <property type="nucleotide sequence ID" value="NZ_BAAATW010000017.1"/>
</dbReference>
<evidence type="ECO:0000256" key="2">
    <source>
        <dbReference type="ARBA" id="ARBA00023125"/>
    </source>
</evidence>
<feature type="domain" description="HTH tetR-type" evidence="5">
    <location>
        <begin position="10"/>
        <end position="70"/>
    </location>
</feature>
<dbReference type="Gene3D" id="1.10.357.10">
    <property type="entry name" value="Tetracycline Repressor, domain 2"/>
    <property type="match status" value="1"/>
</dbReference>
<dbReference type="InterPro" id="IPR050109">
    <property type="entry name" value="HTH-type_TetR-like_transc_reg"/>
</dbReference>
<dbReference type="InterPro" id="IPR009057">
    <property type="entry name" value="Homeodomain-like_sf"/>
</dbReference>
<sequence length="222" mass="24051">MTPRPPASERLDRDELLTVALAIADTDGLDAVTLRRVATGFNVTPMALYWHFKDKDALLDALVERMLGEVDLSAGGATGLRPVMTTFLGVLRAHPALAEITPLRMMRTDAGIDLSELVIGLLRAEGHTPVAAAQLSIFLLDALIGLVINQPGELAVPDPARRATMLDAKRARLKSLSPQAYPNLTEAADFFLGVPDEAEYYERGLTMLMQGVQPAAPNQRVR</sequence>
<evidence type="ECO:0000256" key="1">
    <source>
        <dbReference type="ARBA" id="ARBA00023015"/>
    </source>
</evidence>
<evidence type="ECO:0000256" key="3">
    <source>
        <dbReference type="ARBA" id="ARBA00023163"/>
    </source>
</evidence>
<reference evidence="6" key="1">
    <citation type="submission" date="2021-03" db="EMBL/GenBank/DDBJ databases">
        <title>Whole genome shotgun sequence of Actinoplanes consettensis NBRC 14913.</title>
        <authorList>
            <person name="Komaki H."/>
            <person name="Tamura T."/>
        </authorList>
    </citation>
    <scope>NUCLEOTIDE SEQUENCE</scope>
    <source>
        <strain evidence="6">NBRC 14913</strain>
    </source>
</reference>
<dbReference type="Proteomes" id="UP000680865">
    <property type="component" value="Unassembled WGS sequence"/>
</dbReference>